<accession>A0A0N5ARX1</accession>
<dbReference type="InterPro" id="IPR012336">
    <property type="entry name" value="Thioredoxin-like_fold"/>
</dbReference>
<keyword evidence="2" id="KW-0472">Membrane</keyword>
<keyword evidence="2" id="KW-1133">Transmembrane helix</keyword>
<evidence type="ECO:0000313" key="5">
    <source>
        <dbReference type="Proteomes" id="UP000046393"/>
    </source>
</evidence>
<dbReference type="CDD" id="cd03193">
    <property type="entry name" value="GST_C_Metaxin"/>
    <property type="match status" value="1"/>
</dbReference>
<dbReference type="SFLD" id="SFLDG01180">
    <property type="entry name" value="SUF1"/>
    <property type="match status" value="1"/>
</dbReference>
<dbReference type="InterPro" id="IPR040079">
    <property type="entry name" value="Glutathione_S-Trfase"/>
</dbReference>
<dbReference type="Pfam" id="PF17172">
    <property type="entry name" value="GST_N_4"/>
    <property type="match status" value="1"/>
</dbReference>
<comment type="similarity">
    <text evidence="1">Belongs to the FAX family.</text>
</comment>
<dbReference type="SUPFAM" id="SSF47616">
    <property type="entry name" value="GST C-terminal domain-like"/>
    <property type="match status" value="1"/>
</dbReference>
<feature type="transmembrane region" description="Helical" evidence="2">
    <location>
        <begin position="20"/>
        <end position="39"/>
    </location>
</feature>
<dbReference type="PANTHER" id="PTHR12289">
    <property type="entry name" value="METAXIN RELATED"/>
    <property type="match status" value="1"/>
</dbReference>
<evidence type="ECO:0000313" key="6">
    <source>
        <dbReference type="WBParaSite" id="SMUV_0000751601-mRNA-1"/>
    </source>
</evidence>
<name>A0A0N5ARX1_9BILA</name>
<sequence>MASFFSTTKEQIVEFYSELPLWGKSMVVVGAALVTYIPYRYYVTRPRKTPIKQDFAEDVVYLYQFPRVKCIPSFSPYCLKLETWLRMANIKYENVDCGWFTRSCEGTLPFLEYNGREYPDSSLAIRDMSAICLKEPLESHLTEQQVAAARAFEKLAECSLFPTVAYMRFAEHAGEFVEQIPDKYFGTITVFIRWFMKKTLTAQVLKAMKVVGIGKHSRDEVVNIAADDLRAISVYMGQKPYLTGFKPGKADAALFGVLAQIVYSPFELPQKTLITNELTNLKEYCDRIKSTFFVVEQFWPDWDECTTNFVLNSDQKKKL</sequence>
<dbReference type="InterPro" id="IPR026928">
    <property type="entry name" value="FAX/IsoI-like"/>
</dbReference>
<dbReference type="CDD" id="cd03080">
    <property type="entry name" value="GST_N_Metaxin_like"/>
    <property type="match status" value="1"/>
</dbReference>
<dbReference type="Pfam" id="PF17171">
    <property type="entry name" value="GST_C_6"/>
    <property type="match status" value="1"/>
</dbReference>
<dbReference type="Proteomes" id="UP000046393">
    <property type="component" value="Unplaced"/>
</dbReference>
<dbReference type="SUPFAM" id="SSF52833">
    <property type="entry name" value="Thioredoxin-like"/>
    <property type="match status" value="1"/>
</dbReference>
<dbReference type="InterPro" id="IPR036282">
    <property type="entry name" value="Glutathione-S-Trfase_C_sf"/>
</dbReference>
<evidence type="ECO:0000256" key="2">
    <source>
        <dbReference type="SAM" id="Phobius"/>
    </source>
</evidence>
<evidence type="ECO:0000259" key="4">
    <source>
        <dbReference type="Pfam" id="PF17172"/>
    </source>
</evidence>
<dbReference type="InterPro" id="IPR033468">
    <property type="entry name" value="Metaxin_GST"/>
</dbReference>
<dbReference type="PANTHER" id="PTHR12289:SF41">
    <property type="entry name" value="FAILED AXON CONNECTIONS-RELATED"/>
    <property type="match status" value="1"/>
</dbReference>
<dbReference type="InterPro" id="IPR036249">
    <property type="entry name" value="Thioredoxin-like_sf"/>
</dbReference>
<proteinExistence type="inferred from homology"/>
<organism evidence="5 6">
    <name type="scientific">Syphacia muris</name>
    <dbReference type="NCBI Taxonomy" id="451379"/>
    <lineage>
        <taxon>Eukaryota</taxon>
        <taxon>Metazoa</taxon>
        <taxon>Ecdysozoa</taxon>
        <taxon>Nematoda</taxon>
        <taxon>Chromadorea</taxon>
        <taxon>Rhabditida</taxon>
        <taxon>Spirurina</taxon>
        <taxon>Oxyuridomorpha</taxon>
        <taxon>Oxyuroidea</taxon>
        <taxon>Oxyuridae</taxon>
        <taxon>Syphacia</taxon>
    </lineage>
</organism>
<evidence type="ECO:0000256" key="1">
    <source>
        <dbReference type="ARBA" id="ARBA00006475"/>
    </source>
</evidence>
<keyword evidence="2" id="KW-0812">Transmembrane</keyword>
<protein>
    <submittedName>
        <fullName evidence="6">Thioredoxin-like_fold domain-containing protein</fullName>
    </submittedName>
</protein>
<dbReference type="SFLD" id="SFLDS00019">
    <property type="entry name" value="Glutathione_Transferase_(cytos"/>
    <property type="match status" value="1"/>
</dbReference>
<feature type="domain" description="Metaxin glutathione S-transferase" evidence="3">
    <location>
        <begin position="225"/>
        <end position="288"/>
    </location>
</feature>
<reference evidence="6" key="1">
    <citation type="submission" date="2017-02" db="UniProtKB">
        <authorList>
            <consortium name="WormBaseParasite"/>
        </authorList>
    </citation>
    <scope>IDENTIFICATION</scope>
</reference>
<dbReference type="SFLD" id="SFLDG01200">
    <property type="entry name" value="SUF1.1"/>
    <property type="match status" value="1"/>
</dbReference>
<dbReference type="GO" id="GO:0005737">
    <property type="term" value="C:cytoplasm"/>
    <property type="evidence" value="ECO:0007669"/>
    <property type="project" value="TreeGrafter"/>
</dbReference>
<keyword evidence="5" id="KW-1185">Reference proteome</keyword>
<evidence type="ECO:0000259" key="3">
    <source>
        <dbReference type="Pfam" id="PF17171"/>
    </source>
</evidence>
<dbReference type="WBParaSite" id="SMUV_0000751601-mRNA-1">
    <property type="protein sequence ID" value="SMUV_0000751601-mRNA-1"/>
    <property type="gene ID" value="SMUV_0000751601"/>
</dbReference>
<dbReference type="Gene3D" id="1.20.1050.10">
    <property type="match status" value="1"/>
</dbReference>
<dbReference type="InterPro" id="IPR050931">
    <property type="entry name" value="Mito_Protein_Transport_Metaxin"/>
</dbReference>
<feature type="domain" description="Thioredoxin-like fold" evidence="4">
    <location>
        <begin position="76"/>
        <end position="172"/>
    </location>
</feature>
<dbReference type="AlphaFoldDB" id="A0A0N5ARX1"/>